<proteinExistence type="predicted"/>
<protein>
    <submittedName>
        <fullName evidence="1">Uncharacterized protein</fullName>
    </submittedName>
</protein>
<evidence type="ECO:0000313" key="2">
    <source>
        <dbReference type="Proteomes" id="UP000176479"/>
    </source>
</evidence>
<evidence type="ECO:0000313" key="1">
    <source>
        <dbReference type="EMBL" id="OGI99463.1"/>
    </source>
</evidence>
<dbReference type="EMBL" id="MFVK01000021">
    <property type="protein sequence ID" value="OGI99463.1"/>
    <property type="molecule type" value="Genomic_DNA"/>
</dbReference>
<sequence>MSKYNVYIEDVSVEAVFNKLGGAEGARRFLRDELLVSEPIRSWREEDGVIYFSVTSDGTTGEDWITRLESKVFRVGGYAKQVLRSPDFKPTNGATTEVAVLPGLLFEDNDRIMKKIRAEAYKRKLSKPNAELACLIREKFTDKEIEAMGLWYIVAMHEPINDSGGDPSLLDARRSDGGRWLGACSGRPDGRWFHDSGFAFAVSQVSSQH</sequence>
<name>A0A1F6XZD6_9BACT</name>
<dbReference type="Proteomes" id="UP000176479">
    <property type="component" value="Unassembled WGS sequence"/>
</dbReference>
<comment type="caution">
    <text evidence="1">The sequence shown here is derived from an EMBL/GenBank/DDBJ whole genome shotgun (WGS) entry which is preliminary data.</text>
</comment>
<gene>
    <name evidence="1" type="ORF">A3H53_02900</name>
</gene>
<reference evidence="1 2" key="1">
    <citation type="journal article" date="2016" name="Nat. Commun.">
        <title>Thousands of microbial genomes shed light on interconnected biogeochemical processes in an aquifer system.</title>
        <authorList>
            <person name="Anantharaman K."/>
            <person name="Brown C.T."/>
            <person name="Hug L.A."/>
            <person name="Sharon I."/>
            <person name="Castelle C.J."/>
            <person name="Probst A.J."/>
            <person name="Thomas B.C."/>
            <person name="Singh A."/>
            <person name="Wilkins M.J."/>
            <person name="Karaoz U."/>
            <person name="Brodie E.L."/>
            <person name="Williams K.H."/>
            <person name="Hubbard S.S."/>
            <person name="Banfield J.F."/>
        </authorList>
    </citation>
    <scope>NUCLEOTIDE SEQUENCE [LARGE SCALE GENOMIC DNA]</scope>
</reference>
<organism evidence="1 2">
    <name type="scientific">Candidatus Nomurabacteria bacterium RIFCSPLOWO2_02_FULL_40_10</name>
    <dbReference type="NCBI Taxonomy" id="1801786"/>
    <lineage>
        <taxon>Bacteria</taxon>
        <taxon>Candidatus Nomuraibacteriota</taxon>
    </lineage>
</organism>
<accession>A0A1F6XZD6</accession>
<dbReference type="AlphaFoldDB" id="A0A1F6XZD6"/>